<feature type="transmembrane region" description="Helical" evidence="6">
    <location>
        <begin position="49"/>
        <end position="77"/>
    </location>
</feature>
<feature type="transmembrane region" description="Helical" evidence="6">
    <location>
        <begin position="338"/>
        <end position="357"/>
    </location>
</feature>
<dbReference type="Proteomes" id="UP000431269">
    <property type="component" value="Chromosome"/>
</dbReference>
<keyword evidence="3 6" id="KW-0812">Transmembrane</keyword>
<dbReference type="EMBL" id="CP047045">
    <property type="protein sequence ID" value="QGZ95458.1"/>
    <property type="molecule type" value="Genomic_DNA"/>
</dbReference>
<dbReference type="KEGG" id="tsv:DSM104635_02307"/>
<dbReference type="PANTHER" id="PTHR33529:SF6">
    <property type="entry name" value="YJGP_YJGQ FAMILY PERMEASE"/>
    <property type="match status" value="1"/>
</dbReference>
<feature type="transmembrane region" description="Helical" evidence="6">
    <location>
        <begin position="12"/>
        <end position="29"/>
    </location>
</feature>
<feature type="transmembrane region" description="Helical" evidence="6">
    <location>
        <begin position="278"/>
        <end position="297"/>
    </location>
</feature>
<organism evidence="7 8">
    <name type="scientific">Terricaulis silvestris</name>
    <dbReference type="NCBI Taxonomy" id="2686094"/>
    <lineage>
        <taxon>Bacteria</taxon>
        <taxon>Pseudomonadati</taxon>
        <taxon>Pseudomonadota</taxon>
        <taxon>Alphaproteobacteria</taxon>
        <taxon>Caulobacterales</taxon>
        <taxon>Caulobacteraceae</taxon>
        <taxon>Terricaulis</taxon>
    </lineage>
</organism>
<evidence type="ECO:0000256" key="1">
    <source>
        <dbReference type="ARBA" id="ARBA00004651"/>
    </source>
</evidence>
<evidence type="ECO:0000256" key="3">
    <source>
        <dbReference type="ARBA" id="ARBA00022692"/>
    </source>
</evidence>
<reference evidence="8" key="1">
    <citation type="submission" date="2019-12" db="EMBL/GenBank/DDBJ databases">
        <title>Complete genome of Terracaulis silvestris 0127_4.</title>
        <authorList>
            <person name="Vieira S."/>
            <person name="Riedel T."/>
            <person name="Sproer C."/>
            <person name="Pascual J."/>
            <person name="Boedeker C."/>
            <person name="Overmann J."/>
        </authorList>
    </citation>
    <scope>NUCLEOTIDE SEQUENCE [LARGE SCALE GENOMIC DNA]</scope>
    <source>
        <strain evidence="8">0127_4</strain>
    </source>
</reference>
<gene>
    <name evidence="7" type="ORF">DSM104635_02307</name>
</gene>
<proteinExistence type="predicted"/>
<keyword evidence="4 6" id="KW-1133">Transmembrane helix</keyword>
<keyword evidence="8" id="KW-1185">Reference proteome</keyword>
<feature type="transmembrane region" description="Helical" evidence="6">
    <location>
        <begin position="309"/>
        <end position="326"/>
    </location>
</feature>
<sequence length="375" mass="40875">MNTISTYVFRQALGPLLAILGGLAAIAILTQGLNQLDIIITNRRAGFAFAWVTLLALPQLLSLILPMAVFIAVAYALNRMQSESEVAVLYGAGISRQRIARPIIQLAVLAALAHLAINVVVQPWAFKERRETFYALRTDVAASLIEEGAFTFPSDQLTLYARERGGGGELRDLLINDARPDYPITYTARAGAIATIEGRPAMVMRDGQIQRQTEDGTVDVLDFDRYVLPLDSGNFDEPAIFYLKASDRTLYELLMPDLTAHYDQGNIVRFQAEAHARLSSPLLSIALAMIALVTVLGGQFNRGGYARRIGIGAVIALVIRLASLTLQATAEEDVRMNVLQYVLPLVVILACGSMLGGRGARKRRHSLGPSLLQEA</sequence>
<protein>
    <submittedName>
        <fullName evidence="7">Lipopolysaccharide ABC transporter permease LptF</fullName>
    </submittedName>
</protein>
<evidence type="ECO:0000256" key="6">
    <source>
        <dbReference type="SAM" id="Phobius"/>
    </source>
</evidence>
<keyword evidence="5 6" id="KW-0472">Membrane</keyword>
<dbReference type="InterPro" id="IPR005495">
    <property type="entry name" value="LptG/LptF_permease"/>
</dbReference>
<evidence type="ECO:0000256" key="2">
    <source>
        <dbReference type="ARBA" id="ARBA00022475"/>
    </source>
</evidence>
<feature type="transmembrane region" description="Helical" evidence="6">
    <location>
        <begin position="103"/>
        <end position="126"/>
    </location>
</feature>
<comment type="subcellular location">
    <subcellularLocation>
        <location evidence="1">Cell membrane</location>
        <topology evidence="1">Multi-pass membrane protein</topology>
    </subcellularLocation>
</comment>
<dbReference type="Pfam" id="PF03739">
    <property type="entry name" value="LptF_LptG"/>
    <property type="match status" value="1"/>
</dbReference>
<dbReference type="GO" id="GO:0043190">
    <property type="term" value="C:ATP-binding cassette (ABC) transporter complex"/>
    <property type="evidence" value="ECO:0007669"/>
    <property type="project" value="TreeGrafter"/>
</dbReference>
<dbReference type="GO" id="GO:0015920">
    <property type="term" value="P:lipopolysaccharide transport"/>
    <property type="evidence" value="ECO:0007669"/>
    <property type="project" value="TreeGrafter"/>
</dbReference>
<evidence type="ECO:0000313" key="8">
    <source>
        <dbReference type="Proteomes" id="UP000431269"/>
    </source>
</evidence>
<evidence type="ECO:0000313" key="7">
    <source>
        <dbReference type="EMBL" id="QGZ95458.1"/>
    </source>
</evidence>
<evidence type="ECO:0000256" key="5">
    <source>
        <dbReference type="ARBA" id="ARBA00023136"/>
    </source>
</evidence>
<accession>A0A6I6MPY7</accession>
<dbReference type="PANTHER" id="PTHR33529">
    <property type="entry name" value="SLR0882 PROTEIN-RELATED"/>
    <property type="match status" value="1"/>
</dbReference>
<dbReference type="RefSeq" id="WP_158766317.1">
    <property type="nucleotide sequence ID" value="NZ_CP047045.1"/>
</dbReference>
<dbReference type="AlphaFoldDB" id="A0A6I6MPY7"/>
<keyword evidence="2" id="KW-1003">Cell membrane</keyword>
<evidence type="ECO:0000256" key="4">
    <source>
        <dbReference type="ARBA" id="ARBA00022989"/>
    </source>
</evidence>
<name>A0A6I6MPY7_9CAUL</name>